<evidence type="ECO:0000313" key="3">
    <source>
        <dbReference type="Proteomes" id="UP001139474"/>
    </source>
</evidence>
<dbReference type="AlphaFoldDB" id="A0A9X2G480"/>
<gene>
    <name evidence="2" type="ORF">NJR55_10725</name>
</gene>
<evidence type="ECO:0000259" key="1">
    <source>
        <dbReference type="Pfam" id="PF01832"/>
    </source>
</evidence>
<comment type="caution">
    <text evidence="2">The sequence shown here is derived from an EMBL/GenBank/DDBJ whole genome shotgun (WGS) entry which is preliminary data.</text>
</comment>
<dbReference type="InterPro" id="IPR002901">
    <property type="entry name" value="MGlyc_endo_b_GlcNAc-like_dom"/>
</dbReference>
<dbReference type="InterPro" id="IPR053195">
    <property type="entry name" value="Bax-like"/>
</dbReference>
<reference evidence="2" key="1">
    <citation type="submission" date="2022-06" db="EMBL/GenBank/DDBJ databases">
        <title>Idiomarina rhizosphaerae M1R2S28.</title>
        <authorList>
            <person name="Sun J.-Q."/>
            <person name="Li L.-F."/>
        </authorList>
    </citation>
    <scope>NUCLEOTIDE SEQUENCE</scope>
    <source>
        <strain evidence="2">M1R2S28</strain>
    </source>
</reference>
<proteinExistence type="predicted"/>
<dbReference type="EMBL" id="JAMZDE010000008">
    <property type="protein sequence ID" value="MCP1340058.1"/>
    <property type="molecule type" value="Genomic_DNA"/>
</dbReference>
<evidence type="ECO:0000313" key="2">
    <source>
        <dbReference type="EMBL" id="MCP1340058.1"/>
    </source>
</evidence>
<organism evidence="2 3">
    <name type="scientific">Idiomarina rhizosphaerae</name>
    <dbReference type="NCBI Taxonomy" id="2961572"/>
    <lineage>
        <taxon>Bacteria</taxon>
        <taxon>Pseudomonadati</taxon>
        <taxon>Pseudomonadota</taxon>
        <taxon>Gammaproteobacteria</taxon>
        <taxon>Alteromonadales</taxon>
        <taxon>Idiomarinaceae</taxon>
        <taxon>Idiomarina</taxon>
    </lineage>
</organism>
<name>A0A9X2G480_9GAMM</name>
<accession>A0A9X2G480</accession>
<protein>
    <submittedName>
        <fullName evidence="2">Glucosaminidase domain-containing protein</fullName>
    </submittedName>
</protein>
<dbReference type="PANTHER" id="PTHR40572">
    <property type="entry name" value="PROTEIN BAX"/>
    <property type="match status" value="1"/>
</dbReference>
<dbReference type="Pfam" id="PF01832">
    <property type="entry name" value="Glucosaminidase"/>
    <property type="match status" value="1"/>
</dbReference>
<dbReference type="GO" id="GO:0004040">
    <property type="term" value="F:amidase activity"/>
    <property type="evidence" value="ECO:0007669"/>
    <property type="project" value="InterPro"/>
</dbReference>
<dbReference type="PANTHER" id="PTHR40572:SF1">
    <property type="entry name" value="PROTEIN BAX"/>
    <property type="match status" value="1"/>
</dbReference>
<dbReference type="Proteomes" id="UP001139474">
    <property type="component" value="Unassembled WGS sequence"/>
</dbReference>
<dbReference type="RefSeq" id="WP_253619934.1">
    <property type="nucleotide sequence ID" value="NZ_JAMZDE010000008.1"/>
</dbReference>
<sequence length="281" mass="32599">MRLLTILLFIVLSVAALLLPWIIKDTELEAPEQSVTAHLPAIPEVPVQRDLPDFMSMTDVTEKKEEFFRFLLPLVEAENIRILHDRAYLKAIHERFKSNELTEADKKRIADWIEYYRLEDDIAIDENLFGLLKRRIDIIPEMMVLVQAANESGWGTSRFSRQGLNLFGQWCYSKGCGLVPNQRDDDGRHEVAQFDSVNASVKSYMRNINTHGAYLDLRLLREQKRLDNEDILARDLITGLSSYSERGEEYIDELRAMIRINRPIVKRVSEELNTPEVPQPE</sequence>
<feature type="domain" description="Mannosyl-glycoprotein endo-beta-N-acetylglucosamidase-like" evidence="1">
    <location>
        <begin position="133"/>
        <end position="258"/>
    </location>
</feature>
<dbReference type="Gene3D" id="1.10.530.10">
    <property type="match status" value="1"/>
</dbReference>
<keyword evidence="3" id="KW-1185">Reference proteome</keyword>